<dbReference type="InterPro" id="IPR017452">
    <property type="entry name" value="GPCR_Rhodpsn_7TM"/>
</dbReference>
<dbReference type="RefSeq" id="XP_031747649.1">
    <property type="nucleotide sequence ID" value="XM_031891789.1"/>
</dbReference>
<dbReference type="Gene3D" id="1.20.1070.10">
    <property type="entry name" value="Rhodopsin 7-helix transmembrane proteins"/>
    <property type="match status" value="1"/>
</dbReference>
<feature type="transmembrane region" description="Helical" evidence="14">
    <location>
        <begin position="273"/>
        <end position="292"/>
    </location>
</feature>
<accession>A0A8J1IPX6</accession>
<feature type="transmembrane region" description="Helical" evidence="14">
    <location>
        <begin position="59"/>
        <end position="78"/>
    </location>
</feature>
<dbReference type="Pfam" id="PF13853">
    <property type="entry name" value="7tm_4"/>
    <property type="match status" value="1"/>
</dbReference>
<evidence type="ECO:0000313" key="16">
    <source>
        <dbReference type="Proteomes" id="UP000008143"/>
    </source>
</evidence>
<dbReference type="InterPro" id="IPR000276">
    <property type="entry name" value="GPCR_Rhodpsn"/>
</dbReference>
<evidence type="ECO:0000256" key="2">
    <source>
        <dbReference type="ARBA" id="ARBA00022475"/>
    </source>
</evidence>
<dbReference type="OrthoDB" id="9615015at2759"/>
<keyword evidence="2 14" id="KW-1003">Cell membrane</keyword>
<feature type="transmembrane region" description="Helical" evidence="14">
    <location>
        <begin position="202"/>
        <end position="226"/>
    </location>
</feature>
<evidence type="ECO:0000313" key="18">
    <source>
        <dbReference type="Xenbase" id="XB-GENE-29092163"/>
    </source>
</evidence>
<keyword evidence="6 14" id="KW-1133">Transmembrane helix</keyword>
<evidence type="ECO:0000256" key="12">
    <source>
        <dbReference type="ARBA" id="ARBA00023224"/>
    </source>
</evidence>
<dbReference type="GO" id="GO:0005886">
    <property type="term" value="C:plasma membrane"/>
    <property type="evidence" value="ECO:0007669"/>
    <property type="project" value="UniProtKB-SubCell"/>
</dbReference>
<dbReference type="PANTHER" id="PTHR24242:SF410">
    <property type="entry name" value="OLFACTORY RECEPTOR"/>
    <property type="match status" value="1"/>
</dbReference>
<proteinExistence type="inferred from homology"/>
<evidence type="ECO:0000256" key="6">
    <source>
        <dbReference type="ARBA" id="ARBA00022989"/>
    </source>
</evidence>
<sequence length="315" mass="35765">MGEMNHTQFSGFILLGFSDIEDVRILLFMFFLSMFLLSLIGNMLIIVAVQCRNGLHTPMYFFITVLSVLEFLYLMITGPKLLSILLTKDNRISYGWCFAQLYMFHSLGITEGTMLAIMAFDRFMAICNPLRYISIMNERMCSLLAILCWVFGFLVATIPTTLTIKVPLCGPYLLDHYYCDLGPLLALACTDISVTVMINRSVIGFAIMFNFTFILVMYLNIIVSIVKLGSNTRKKKAFSTCSSHLTVVLMIYSTTFAVYGSPKGPEYVNYDKLFSLVYTVLAPLLNPIIFSLRNNDIKIALKGIVQRKWVNVRFV</sequence>
<dbReference type="PANTHER" id="PTHR24242">
    <property type="entry name" value="G-PROTEIN COUPLED RECEPTOR"/>
    <property type="match status" value="1"/>
</dbReference>
<evidence type="ECO:0000256" key="7">
    <source>
        <dbReference type="ARBA" id="ARBA00023040"/>
    </source>
</evidence>
<evidence type="ECO:0000256" key="10">
    <source>
        <dbReference type="ARBA" id="ARBA00023170"/>
    </source>
</evidence>
<feature type="transmembrane region" description="Helical" evidence="14">
    <location>
        <begin position="25"/>
        <end position="47"/>
    </location>
</feature>
<protein>
    <recommendedName>
        <fullName evidence="14">Olfactory receptor</fullName>
    </recommendedName>
</protein>
<dbReference type="PRINTS" id="PR00237">
    <property type="entry name" value="GPCRRHODOPSN"/>
</dbReference>
<evidence type="ECO:0000256" key="4">
    <source>
        <dbReference type="ARBA" id="ARBA00022692"/>
    </source>
</evidence>
<evidence type="ECO:0000259" key="15">
    <source>
        <dbReference type="PROSITE" id="PS50262"/>
    </source>
</evidence>
<dbReference type="CDD" id="cd13954">
    <property type="entry name" value="7tmA_OR"/>
    <property type="match status" value="1"/>
</dbReference>
<organism evidence="16 17">
    <name type="scientific">Xenopus tropicalis</name>
    <name type="common">Western clawed frog</name>
    <name type="synonym">Silurana tropicalis</name>
    <dbReference type="NCBI Taxonomy" id="8364"/>
    <lineage>
        <taxon>Eukaryota</taxon>
        <taxon>Metazoa</taxon>
        <taxon>Chordata</taxon>
        <taxon>Craniata</taxon>
        <taxon>Vertebrata</taxon>
        <taxon>Euteleostomi</taxon>
        <taxon>Amphibia</taxon>
        <taxon>Batrachia</taxon>
        <taxon>Anura</taxon>
        <taxon>Pipoidea</taxon>
        <taxon>Pipidae</taxon>
        <taxon>Xenopodinae</taxon>
        <taxon>Xenopus</taxon>
        <taxon>Silurana</taxon>
    </lineage>
</organism>
<dbReference type="OMA" id="MNERMCS"/>
<dbReference type="PROSITE" id="PS50262">
    <property type="entry name" value="G_PROTEIN_RECEP_F1_2"/>
    <property type="match status" value="1"/>
</dbReference>
<keyword evidence="4 13" id="KW-0812">Transmembrane</keyword>
<reference evidence="17" key="1">
    <citation type="submission" date="2025-08" db="UniProtKB">
        <authorList>
            <consortium name="RefSeq"/>
        </authorList>
    </citation>
    <scope>IDENTIFICATION</scope>
    <source>
        <strain evidence="17">Nigerian</strain>
        <tissue evidence="17">Liver and blood</tissue>
    </source>
</reference>
<comment type="similarity">
    <text evidence="13">Belongs to the G-protein coupled receptor 1 family.</text>
</comment>
<feature type="domain" description="G-protein coupled receptors family 1 profile" evidence="15">
    <location>
        <begin position="41"/>
        <end position="290"/>
    </location>
</feature>
<dbReference type="Proteomes" id="UP000008143">
    <property type="component" value="Chromosome 8"/>
</dbReference>
<dbReference type="SUPFAM" id="SSF81321">
    <property type="entry name" value="Family A G protein-coupled receptor-like"/>
    <property type="match status" value="1"/>
</dbReference>
<keyword evidence="5 14" id="KW-0552">Olfaction</keyword>
<dbReference type="GO" id="GO:0004930">
    <property type="term" value="F:G protein-coupled receptor activity"/>
    <property type="evidence" value="ECO:0007669"/>
    <property type="project" value="UniProtKB-KW"/>
</dbReference>
<dbReference type="AGR" id="Xenbase:XB-GENE-29092163"/>
<feature type="transmembrane region" description="Helical" evidence="14">
    <location>
        <begin position="98"/>
        <end position="120"/>
    </location>
</feature>
<feature type="transmembrane region" description="Helical" evidence="14">
    <location>
        <begin position="141"/>
        <end position="164"/>
    </location>
</feature>
<dbReference type="InterPro" id="IPR000725">
    <property type="entry name" value="Olfact_rcpt"/>
</dbReference>
<dbReference type="PRINTS" id="PR00245">
    <property type="entry name" value="OLFACTORYR"/>
</dbReference>
<evidence type="ECO:0000256" key="9">
    <source>
        <dbReference type="ARBA" id="ARBA00023157"/>
    </source>
</evidence>
<dbReference type="GO" id="GO:0004984">
    <property type="term" value="F:olfactory receptor activity"/>
    <property type="evidence" value="ECO:0007669"/>
    <property type="project" value="InterPro"/>
</dbReference>
<dbReference type="AlphaFoldDB" id="A0A8J1IPX6"/>
<keyword evidence="11" id="KW-0325">Glycoprotein</keyword>
<keyword evidence="7 13" id="KW-0297">G-protein coupled receptor</keyword>
<gene>
    <name evidence="18" type="primary">or10bk2</name>
    <name evidence="17" type="synonym">LOC116406833</name>
</gene>
<evidence type="ECO:0000256" key="3">
    <source>
        <dbReference type="ARBA" id="ARBA00022606"/>
    </source>
</evidence>
<name>A0A8J1IPX6_XENTR</name>
<keyword evidence="3 14" id="KW-0716">Sensory transduction</keyword>
<comment type="subcellular location">
    <subcellularLocation>
        <location evidence="1 14">Cell membrane</location>
        <topology evidence="1 14">Multi-pass membrane protein</topology>
    </subcellularLocation>
</comment>
<keyword evidence="8 14" id="KW-0472">Membrane</keyword>
<feature type="transmembrane region" description="Helical" evidence="14">
    <location>
        <begin position="238"/>
        <end position="261"/>
    </location>
</feature>
<dbReference type="KEGG" id="xtr:116406833"/>
<dbReference type="Xenbase" id="XB-GENE-29092163">
    <property type="gene designation" value="or10bk2"/>
</dbReference>
<dbReference type="InterPro" id="IPR050939">
    <property type="entry name" value="Olfactory_GPCR1"/>
</dbReference>
<keyword evidence="12 13" id="KW-0807">Transducer</keyword>
<dbReference type="PROSITE" id="PS00237">
    <property type="entry name" value="G_PROTEIN_RECEP_F1_1"/>
    <property type="match status" value="1"/>
</dbReference>
<evidence type="ECO:0000313" key="17">
    <source>
        <dbReference type="RefSeq" id="XP_031747649.1"/>
    </source>
</evidence>
<evidence type="ECO:0000256" key="13">
    <source>
        <dbReference type="RuleBase" id="RU000688"/>
    </source>
</evidence>
<evidence type="ECO:0000256" key="5">
    <source>
        <dbReference type="ARBA" id="ARBA00022725"/>
    </source>
</evidence>
<evidence type="ECO:0000256" key="1">
    <source>
        <dbReference type="ARBA" id="ARBA00004651"/>
    </source>
</evidence>
<evidence type="ECO:0000256" key="11">
    <source>
        <dbReference type="ARBA" id="ARBA00023180"/>
    </source>
</evidence>
<keyword evidence="16" id="KW-1185">Reference proteome</keyword>
<evidence type="ECO:0000256" key="14">
    <source>
        <dbReference type="RuleBase" id="RU363047"/>
    </source>
</evidence>
<keyword evidence="9" id="KW-1015">Disulfide bond</keyword>
<dbReference type="FunFam" id="1.20.1070.10:FF:000010">
    <property type="entry name" value="Olfactory receptor"/>
    <property type="match status" value="1"/>
</dbReference>
<evidence type="ECO:0000256" key="8">
    <source>
        <dbReference type="ARBA" id="ARBA00023136"/>
    </source>
</evidence>
<keyword evidence="10 13" id="KW-0675">Receptor</keyword>